<feature type="transmembrane region" description="Helical" evidence="6">
    <location>
        <begin position="40"/>
        <end position="61"/>
    </location>
</feature>
<dbReference type="PANTHER" id="PTHR23513:SF6">
    <property type="entry name" value="MAJOR FACILITATOR SUPERFAMILY ASSOCIATED DOMAIN-CONTAINING PROTEIN"/>
    <property type="match status" value="1"/>
</dbReference>
<keyword evidence="5 6" id="KW-0472">Membrane</keyword>
<dbReference type="EMBL" id="CP060715">
    <property type="protein sequence ID" value="QNN61376.1"/>
    <property type="molecule type" value="Genomic_DNA"/>
</dbReference>
<dbReference type="RefSeq" id="WP_187534576.1">
    <property type="nucleotide sequence ID" value="NZ_CBCSHU010000006.1"/>
</dbReference>
<feature type="transmembrane region" description="Helical" evidence="6">
    <location>
        <begin position="284"/>
        <end position="303"/>
    </location>
</feature>
<dbReference type="KEGG" id="eio:H9L01_03130"/>
<gene>
    <name evidence="7" type="ORF">H9L01_03130</name>
</gene>
<evidence type="ECO:0000256" key="3">
    <source>
        <dbReference type="ARBA" id="ARBA00022692"/>
    </source>
</evidence>
<dbReference type="PANTHER" id="PTHR23513">
    <property type="entry name" value="INTEGRAL MEMBRANE EFFLUX PROTEIN-RELATED"/>
    <property type="match status" value="1"/>
</dbReference>
<protein>
    <submittedName>
        <fullName evidence="7">MFS transporter</fullName>
    </submittedName>
</protein>
<keyword evidence="3 6" id="KW-0812">Transmembrane</keyword>
<evidence type="ECO:0000256" key="1">
    <source>
        <dbReference type="ARBA" id="ARBA00004651"/>
    </source>
</evidence>
<name>A0A7G9S0K1_9FIRM</name>
<evidence type="ECO:0000256" key="5">
    <source>
        <dbReference type="ARBA" id="ARBA00023136"/>
    </source>
</evidence>
<feature type="transmembrane region" description="Helical" evidence="6">
    <location>
        <begin position="73"/>
        <end position="93"/>
    </location>
</feature>
<keyword evidence="4 6" id="KW-1133">Transmembrane helix</keyword>
<dbReference type="Gene3D" id="1.20.1250.20">
    <property type="entry name" value="MFS general substrate transporter like domains"/>
    <property type="match status" value="1"/>
</dbReference>
<dbReference type="AlphaFoldDB" id="A0A7G9S0K1"/>
<accession>A0A7G9S0K1</accession>
<feature type="transmembrane region" description="Helical" evidence="6">
    <location>
        <begin position="369"/>
        <end position="390"/>
    </location>
</feature>
<feature type="transmembrane region" description="Helical" evidence="6">
    <location>
        <begin position="256"/>
        <end position="277"/>
    </location>
</feature>
<feature type="transmembrane region" description="Helical" evidence="6">
    <location>
        <begin position="165"/>
        <end position="181"/>
    </location>
</feature>
<feature type="transmembrane region" description="Helical" evidence="6">
    <location>
        <begin position="223"/>
        <end position="244"/>
    </location>
</feature>
<dbReference type="InterPro" id="IPR036259">
    <property type="entry name" value="MFS_trans_sf"/>
</dbReference>
<proteinExistence type="predicted"/>
<dbReference type="Pfam" id="PF07690">
    <property type="entry name" value="MFS_1"/>
    <property type="match status" value="1"/>
</dbReference>
<dbReference type="InterPro" id="IPR011701">
    <property type="entry name" value="MFS"/>
</dbReference>
<dbReference type="CDD" id="cd06173">
    <property type="entry name" value="MFS_MefA_like"/>
    <property type="match status" value="1"/>
</dbReference>
<evidence type="ECO:0000313" key="7">
    <source>
        <dbReference type="EMBL" id="QNN61376.1"/>
    </source>
</evidence>
<evidence type="ECO:0000256" key="6">
    <source>
        <dbReference type="SAM" id="Phobius"/>
    </source>
</evidence>
<sequence>MKLWNKNFTYSFIGTIISAIGSVGLSLGLSVFVYNETNSTILSALFACLSMIPQFILPIFVGALIDRKHPVKVLVINEVILSVVFLVAAIYLYSFGFNYFFLLLITFLISLLGVVSQLASGSILPKIMDVENFNKGNSIMNMIYPLCSVATTPAIMWIIDSLGVPFLFMVCTICSLIDAFIESKIDVSFSFLENPVKPTFESFRNDIKLGFDFVKNTPSIRSIFLFFMTVMMMNSVKEVLLYPFFSSTPGFGSQNYALLLSVSSFGYICGGLFLYIFKIPPKKRFFLSSLIFIYFIFAEGLMFFMPFHILLITQFIAGFLGSQSANFRTSAILAMVPENLLGKVNALFGVMINLAIFFSKGIIGLMGAYLPYGTIALVFGVIQLVSYIFLFRLPKNQVKEVYNYDVSAVSPN</sequence>
<reference evidence="7 8" key="1">
    <citation type="submission" date="2020-08" db="EMBL/GenBank/DDBJ databases">
        <title>Genome sequence of Erysipelothrix inopinata DSM 15511T.</title>
        <authorList>
            <person name="Hyun D.-W."/>
            <person name="Bae J.-W."/>
        </authorList>
    </citation>
    <scope>NUCLEOTIDE SEQUENCE [LARGE SCALE GENOMIC DNA]</scope>
    <source>
        <strain evidence="7 8">DSM 15511</strain>
    </source>
</reference>
<keyword evidence="2" id="KW-1003">Cell membrane</keyword>
<evidence type="ECO:0000256" key="4">
    <source>
        <dbReference type="ARBA" id="ARBA00022989"/>
    </source>
</evidence>
<evidence type="ECO:0000256" key="2">
    <source>
        <dbReference type="ARBA" id="ARBA00022475"/>
    </source>
</evidence>
<feature type="transmembrane region" description="Helical" evidence="6">
    <location>
        <begin position="12"/>
        <end position="34"/>
    </location>
</feature>
<comment type="subcellular location">
    <subcellularLocation>
        <location evidence="1">Cell membrane</location>
        <topology evidence="1">Multi-pass membrane protein</topology>
    </subcellularLocation>
</comment>
<keyword evidence="8" id="KW-1185">Reference proteome</keyword>
<feature type="transmembrane region" description="Helical" evidence="6">
    <location>
        <begin position="99"/>
        <end position="119"/>
    </location>
</feature>
<dbReference type="GO" id="GO:0005886">
    <property type="term" value="C:plasma membrane"/>
    <property type="evidence" value="ECO:0007669"/>
    <property type="project" value="UniProtKB-SubCell"/>
</dbReference>
<evidence type="ECO:0000313" key="8">
    <source>
        <dbReference type="Proteomes" id="UP000515928"/>
    </source>
</evidence>
<organism evidence="7 8">
    <name type="scientific">Erysipelothrix inopinata</name>
    <dbReference type="NCBI Taxonomy" id="225084"/>
    <lineage>
        <taxon>Bacteria</taxon>
        <taxon>Bacillati</taxon>
        <taxon>Bacillota</taxon>
        <taxon>Erysipelotrichia</taxon>
        <taxon>Erysipelotrichales</taxon>
        <taxon>Erysipelotrichaceae</taxon>
        <taxon>Erysipelothrix</taxon>
    </lineage>
</organism>
<dbReference type="Proteomes" id="UP000515928">
    <property type="component" value="Chromosome"/>
</dbReference>
<feature type="transmembrane region" description="Helical" evidence="6">
    <location>
        <begin position="340"/>
        <end position="363"/>
    </location>
</feature>
<dbReference type="GO" id="GO:0022857">
    <property type="term" value="F:transmembrane transporter activity"/>
    <property type="evidence" value="ECO:0007669"/>
    <property type="project" value="InterPro"/>
</dbReference>
<dbReference type="SUPFAM" id="SSF103473">
    <property type="entry name" value="MFS general substrate transporter"/>
    <property type="match status" value="1"/>
</dbReference>